<feature type="domain" description="FUZ/MON1/HPS1 first Longin" evidence="1">
    <location>
        <begin position="3"/>
        <end position="61"/>
    </location>
</feature>
<dbReference type="Pfam" id="PF19036">
    <property type="entry name" value="Fuz_longin_1"/>
    <property type="match status" value="1"/>
</dbReference>
<gene>
    <name evidence="2" type="ORF">U0070_023093</name>
</gene>
<name>A0AAW0HTJ9_MYOGA</name>
<dbReference type="EMBL" id="JBBHLL010000338">
    <property type="protein sequence ID" value="KAK7805490.1"/>
    <property type="molecule type" value="Genomic_DNA"/>
</dbReference>
<evidence type="ECO:0000259" key="1">
    <source>
        <dbReference type="Pfam" id="PF19036"/>
    </source>
</evidence>
<dbReference type="PANTHER" id="PTHR13559">
    <property type="entry name" value="INTRACELLULAR TRAFFIC PROTEIN-RELATED"/>
    <property type="match status" value="1"/>
</dbReference>
<dbReference type="GO" id="GO:0016192">
    <property type="term" value="P:vesicle-mediated transport"/>
    <property type="evidence" value="ECO:0007669"/>
    <property type="project" value="InterPro"/>
</dbReference>
<evidence type="ECO:0000313" key="2">
    <source>
        <dbReference type="EMBL" id="KAK7805490.1"/>
    </source>
</evidence>
<dbReference type="InterPro" id="IPR026069">
    <property type="entry name" value="Fuzzy"/>
</dbReference>
<dbReference type="Proteomes" id="UP001488838">
    <property type="component" value="Unassembled WGS sequence"/>
</dbReference>
<dbReference type="AlphaFoldDB" id="A0AAW0HTJ9"/>
<reference evidence="2 3" key="1">
    <citation type="journal article" date="2023" name="bioRxiv">
        <title>Conserved and derived expression patterns and positive selection on dental genes reveal complex evolutionary context of ever-growing rodent molars.</title>
        <authorList>
            <person name="Calamari Z.T."/>
            <person name="Song A."/>
            <person name="Cohen E."/>
            <person name="Akter M."/>
            <person name="Roy R.D."/>
            <person name="Hallikas O."/>
            <person name="Christensen M.M."/>
            <person name="Li P."/>
            <person name="Marangoni P."/>
            <person name="Jernvall J."/>
            <person name="Klein O.D."/>
        </authorList>
    </citation>
    <scope>NUCLEOTIDE SEQUENCE [LARGE SCALE GENOMIC DNA]</scope>
    <source>
        <strain evidence="2">V071</strain>
    </source>
</reference>
<comment type="caution">
    <text evidence="2">The sequence shown here is derived from an EMBL/GenBank/DDBJ whole genome shotgun (WGS) entry which is preliminary data.</text>
</comment>
<organism evidence="2 3">
    <name type="scientific">Myodes glareolus</name>
    <name type="common">Bank vole</name>
    <name type="synonym">Clethrionomys glareolus</name>
    <dbReference type="NCBI Taxonomy" id="447135"/>
    <lineage>
        <taxon>Eukaryota</taxon>
        <taxon>Metazoa</taxon>
        <taxon>Chordata</taxon>
        <taxon>Craniata</taxon>
        <taxon>Vertebrata</taxon>
        <taxon>Euteleostomi</taxon>
        <taxon>Mammalia</taxon>
        <taxon>Eutheria</taxon>
        <taxon>Euarchontoglires</taxon>
        <taxon>Glires</taxon>
        <taxon>Rodentia</taxon>
        <taxon>Myomorpha</taxon>
        <taxon>Muroidea</taxon>
        <taxon>Cricetidae</taxon>
        <taxon>Arvicolinae</taxon>
        <taxon>Myodes</taxon>
    </lineage>
</organism>
<accession>A0AAW0HTJ9</accession>
<dbReference type="InterPro" id="IPR043972">
    <property type="entry name" value="FUZ/MON1/HPS1_longin_1"/>
</dbReference>
<proteinExistence type="predicted"/>
<sequence>MDITLILLSSEEGTSELSLERTLDMVFGAMVLIVGLEELTNIRNVERLKKELRASYCLIDSFLGNSELTGDLTQCVDCVIPPEGSLMQVLGRLQTCVSVVLDSTPAPSYQSGV</sequence>
<dbReference type="GO" id="GO:1905515">
    <property type="term" value="P:non-motile cilium assembly"/>
    <property type="evidence" value="ECO:0007669"/>
    <property type="project" value="TreeGrafter"/>
</dbReference>
<evidence type="ECO:0000313" key="3">
    <source>
        <dbReference type="Proteomes" id="UP001488838"/>
    </source>
</evidence>
<dbReference type="PANTHER" id="PTHR13559:SF1">
    <property type="entry name" value="PROTEIN FUZZY HOMOLOG"/>
    <property type="match status" value="1"/>
</dbReference>
<keyword evidence="3" id="KW-1185">Reference proteome</keyword>
<protein>
    <recommendedName>
        <fullName evidence="1">FUZ/MON1/HPS1 first Longin domain-containing protein</fullName>
    </recommendedName>
</protein>